<dbReference type="Pfam" id="PF00797">
    <property type="entry name" value="Acetyltransf_2"/>
    <property type="match status" value="1"/>
</dbReference>
<comment type="similarity">
    <text evidence="1">Belongs to the arylamine N-acetyltransferase family.</text>
</comment>
<gene>
    <name evidence="4" type="primary">Nat2-002</name>
</gene>
<evidence type="ECO:0000256" key="1">
    <source>
        <dbReference type="ARBA" id="ARBA00006547"/>
    </source>
</evidence>
<proteinExistence type="evidence at transcript level"/>
<protein>
    <recommendedName>
        <fullName evidence="2">arylamine N-acetyltransferase</fullName>
        <ecNumber evidence="2">2.3.1.5</ecNumber>
    </recommendedName>
</protein>
<evidence type="ECO:0000256" key="3">
    <source>
        <dbReference type="ARBA" id="ARBA00023315"/>
    </source>
</evidence>
<sequence>MDVQKYLQRIEYTGSRVANLDNLNQLCWCHATHVPQYTLDLFGGEGKQFDLENIYHKIVQLGLGGFCYELNGLFGNLLKLLGYKIELLQGSCFMQSSDEFNFPFDHLLLKVCTLVYCV</sequence>
<dbReference type="AlphaFoldDB" id="A0A6F9DMJ1"/>
<keyword evidence="3" id="KW-0012">Acyltransferase</keyword>
<reference evidence="4" key="1">
    <citation type="submission" date="2020-04" db="EMBL/GenBank/DDBJ databases">
        <authorList>
            <person name="Neveu A P."/>
        </authorList>
    </citation>
    <scope>NUCLEOTIDE SEQUENCE</scope>
    <source>
        <tissue evidence="4">Whole embryo</tissue>
    </source>
</reference>
<organism evidence="4">
    <name type="scientific">Phallusia mammillata</name>
    <dbReference type="NCBI Taxonomy" id="59560"/>
    <lineage>
        <taxon>Eukaryota</taxon>
        <taxon>Metazoa</taxon>
        <taxon>Chordata</taxon>
        <taxon>Tunicata</taxon>
        <taxon>Ascidiacea</taxon>
        <taxon>Phlebobranchia</taxon>
        <taxon>Ascidiidae</taxon>
        <taxon>Phallusia</taxon>
    </lineage>
</organism>
<name>A0A6F9DMJ1_9ASCI</name>
<dbReference type="PANTHER" id="PTHR11786">
    <property type="entry name" value="N-HYDROXYARYLAMINE O-ACETYLTRANSFERASE"/>
    <property type="match status" value="1"/>
</dbReference>
<dbReference type="EMBL" id="LR788346">
    <property type="protein sequence ID" value="CAB3264208.1"/>
    <property type="molecule type" value="mRNA"/>
</dbReference>
<evidence type="ECO:0000256" key="2">
    <source>
        <dbReference type="ARBA" id="ARBA00012701"/>
    </source>
</evidence>
<dbReference type="PANTHER" id="PTHR11786:SF0">
    <property type="entry name" value="ARYLAMINE N-ACETYLTRANSFERASE 4-RELATED"/>
    <property type="match status" value="1"/>
</dbReference>
<dbReference type="GO" id="GO:0004060">
    <property type="term" value="F:arylamine N-acetyltransferase activity"/>
    <property type="evidence" value="ECO:0007669"/>
    <property type="project" value="UniProtKB-EC"/>
</dbReference>
<evidence type="ECO:0000313" key="4">
    <source>
        <dbReference type="EMBL" id="CAB3264208.1"/>
    </source>
</evidence>
<keyword evidence="4" id="KW-0808">Transferase</keyword>
<dbReference type="SUPFAM" id="SSF54001">
    <property type="entry name" value="Cysteine proteinases"/>
    <property type="match status" value="1"/>
</dbReference>
<dbReference type="InterPro" id="IPR038765">
    <property type="entry name" value="Papain-like_cys_pep_sf"/>
</dbReference>
<dbReference type="InterPro" id="IPR001447">
    <property type="entry name" value="Arylamine_N-AcTrfase"/>
</dbReference>
<dbReference type="Gene3D" id="3.30.2140.20">
    <property type="match status" value="1"/>
</dbReference>
<dbReference type="EC" id="2.3.1.5" evidence="2"/>
<dbReference type="InterPro" id="IPR053710">
    <property type="entry name" value="Arylamine_NAT_domain_sf"/>
</dbReference>
<accession>A0A6F9DMJ1</accession>